<dbReference type="EMBL" id="JAPMOS010000003">
    <property type="protein sequence ID" value="KAJ4462344.1"/>
    <property type="molecule type" value="Genomic_DNA"/>
</dbReference>
<keyword evidence="1" id="KW-0472">Membrane</keyword>
<evidence type="ECO:0000256" key="2">
    <source>
        <dbReference type="SAM" id="SignalP"/>
    </source>
</evidence>
<organism evidence="3 4">
    <name type="scientific">Paratrimastix pyriformis</name>
    <dbReference type="NCBI Taxonomy" id="342808"/>
    <lineage>
        <taxon>Eukaryota</taxon>
        <taxon>Metamonada</taxon>
        <taxon>Preaxostyla</taxon>
        <taxon>Paratrimastigidae</taxon>
        <taxon>Paratrimastix</taxon>
    </lineage>
</organism>
<evidence type="ECO:0000256" key="1">
    <source>
        <dbReference type="SAM" id="Phobius"/>
    </source>
</evidence>
<reference evidence="3" key="1">
    <citation type="journal article" date="2022" name="bioRxiv">
        <title>Genomics of Preaxostyla Flagellates Illuminates Evolutionary Transitions and the Path Towards Mitochondrial Loss.</title>
        <authorList>
            <person name="Novak L.V.F."/>
            <person name="Treitli S.C."/>
            <person name="Pyrih J."/>
            <person name="Halakuc P."/>
            <person name="Pipaliya S.V."/>
            <person name="Vacek V."/>
            <person name="Brzon O."/>
            <person name="Soukal P."/>
            <person name="Eme L."/>
            <person name="Dacks J.B."/>
            <person name="Karnkowska A."/>
            <person name="Elias M."/>
            <person name="Hampl V."/>
        </authorList>
    </citation>
    <scope>NUCLEOTIDE SEQUENCE</scope>
    <source>
        <strain evidence="3">RCP-MX</strain>
    </source>
</reference>
<protein>
    <submittedName>
        <fullName evidence="3">Uncharacterized protein</fullName>
    </submittedName>
</protein>
<feature type="transmembrane region" description="Helical" evidence="1">
    <location>
        <begin position="138"/>
        <end position="162"/>
    </location>
</feature>
<feature type="chain" id="PRO_5046810690" evidence="2">
    <location>
        <begin position="18"/>
        <end position="219"/>
    </location>
</feature>
<keyword evidence="1" id="KW-1133">Transmembrane helix</keyword>
<keyword evidence="2" id="KW-0732">Signal</keyword>
<name>A0ABQ8UT86_9EUKA</name>
<accession>A0ABQ8UT86</accession>
<keyword evidence="4" id="KW-1185">Reference proteome</keyword>
<feature type="signal peptide" evidence="2">
    <location>
        <begin position="1"/>
        <end position="17"/>
    </location>
</feature>
<keyword evidence="1" id="KW-0812">Transmembrane</keyword>
<proteinExistence type="predicted"/>
<gene>
    <name evidence="3" type="ORF">PAPYR_958</name>
</gene>
<sequence length="219" mass="24192">MTLRLFLGFIFVCSVLGGESLTFIWPHSGATVYLPVTGVRPRNVTFDAELRSKEGRLVTFSLSDHRTGSVVLGGDYLFSSLSTLSPTRYVFYYNISDSFVPGQYDLRLNTTSPDKAEEVMETVAVNYALYLQPSSLPVGVLVLLLLLGISLLVGFVLAAWLWSRWRTRRDAAHGDVDHPYHHLSSDEDLSAQGKFLPVTPTPLGVVESQRDTPPVGSIQ</sequence>
<comment type="caution">
    <text evidence="3">The sequence shown here is derived from an EMBL/GenBank/DDBJ whole genome shotgun (WGS) entry which is preliminary data.</text>
</comment>
<evidence type="ECO:0000313" key="4">
    <source>
        <dbReference type="Proteomes" id="UP001141327"/>
    </source>
</evidence>
<evidence type="ECO:0000313" key="3">
    <source>
        <dbReference type="EMBL" id="KAJ4462344.1"/>
    </source>
</evidence>
<dbReference type="Proteomes" id="UP001141327">
    <property type="component" value="Unassembled WGS sequence"/>
</dbReference>